<dbReference type="OrthoDB" id="10570544at2759"/>
<comment type="caution">
    <text evidence="1">The sequence shown here is derived from an EMBL/GenBank/DDBJ whole genome shotgun (WGS) entry which is preliminary data.</text>
</comment>
<dbReference type="EMBL" id="MNPJ01000020">
    <property type="protein sequence ID" value="OQS54417.1"/>
    <property type="molecule type" value="Genomic_DNA"/>
</dbReference>
<name>A0A1W0E564_9MICR</name>
<gene>
    <name evidence="1" type="ORF">EHP00_1880</name>
</gene>
<sequence>MNKQEEKIQMENYSEYMGKAIRLLMINHRKSKLTNKKELSEFLCVKAAVIPHIIKMAMEFVCVFNLKIVEADTHGHSGEYFLVADGQPREDKEIELFKKQLYTVFGCIQATGNNFTNTMILKDCNLFRGYDVNEEMMKMKQFGYISKKITKTEIIWSYGWRFYLEYGHFYDVISHFECKK</sequence>
<evidence type="ECO:0008006" key="3">
    <source>
        <dbReference type="Google" id="ProtNLM"/>
    </source>
</evidence>
<reference evidence="1 2" key="1">
    <citation type="journal article" date="2017" name="Environ. Microbiol.">
        <title>Decay of the glycolytic pathway and adaptation to intranuclear parasitism within Enterocytozoonidae microsporidia.</title>
        <authorList>
            <person name="Wiredu Boakye D."/>
            <person name="Jaroenlak P."/>
            <person name="Prachumwat A."/>
            <person name="Williams T.A."/>
            <person name="Bateman K.S."/>
            <person name="Itsathitphaisarn O."/>
            <person name="Sritunyalucksana K."/>
            <person name="Paszkiewicz K.H."/>
            <person name="Moore K.A."/>
            <person name="Stentiford G.D."/>
            <person name="Williams B.A."/>
        </authorList>
    </citation>
    <scope>NUCLEOTIDE SEQUENCE [LARGE SCALE GENOMIC DNA]</scope>
    <source>
        <strain evidence="1 2">TH1</strain>
    </source>
</reference>
<dbReference type="AlphaFoldDB" id="A0A1W0E564"/>
<accession>A0A1W0E564</accession>
<keyword evidence="2" id="KW-1185">Reference proteome</keyword>
<evidence type="ECO:0000313" key="2">
    <source>
        <dbReference type="Proteomes" id="UP000192758"/>
    </source>
</evidence>
<proteinExistence type="predicted"/>
<dbReference type="Proteomes" id="UP000192758">
    <property type="component" value="Unassembled WGS sequence"/>
</dbReference>
<evidence type="ECO:0000313" key="1">
    <source>
        <dbReference type="EMBL" id="OQS54417.1"/>
    </source>
</evidence>
<dbReference type="VEuPathDB" id="MicrosporidiaDB:EHP00_1880"/>
<protein>
    <recommendedName>
        <fullName evidence="3">MAGE domain-containing protein</fullName>
    </recommendedName>
</protein>
<organism evidence="1 2">
    <name type="scientific">Ecytonucleospora hepatopenaei</name>
    <dbReference type="NCBI Taxonomy" id="646526"/>
    <lineage>
        <taxon>Eukaryota</taxon>
        <taxon>Fungi</taxon>
        <taxon>Fungi incertae sedis</taxon>
        <taxon>Microsporidia</taxon>
        <taxon>Enterocytozoonidae</taxon>
        <taxon>Ecytonucleospora</taxon>
    </lineage>
</organism>